<protein>
    <recommendedName>
        <fullName evidence="4">Gustatory receptor</fullName>
    </recommendedName>
</protein>
<keyword evidence="1" id="KW-1133">Transmembrane helix</keyword>
<comment type="caution">
    <text evidence="2">The sequence shown here is derived from an EMBL/GenBank/DDBJ whole genome shotgun (WGS) entry which is preliminary data.</text>
</comment>
<dbReference type="EMBL" id="JBDJPC010000008">
    <property type="protein sequence ID" value="KAL1493009.1"/>
    <property type="molecule type" value="Genomic_DNA"/>
</dbReference>
<evidence type="ECO:0000313" key="3">
    <source>
        <dbReference type="Proteomes" id="UP001566132"/>
    </source>
</evidence>
<sequence length="348" mass="40172">MSIILRKSSQIILMFLILYPPHLIKRKIFQIYYSVYIIIGITMLILWYLHGICVGLLEVNLVTIVRKIVASCESVITLIITVLATNSLKEQHKIDSLLMFFRNVYQFDSRWIKSPGRRIKMKLIIITWVVVVVIKFVVTRVFQCSPIICVRRILHHRNVVFLFVICLLLYELKLKFMALNSRLKKIKKVEELITLQYFQKHLFMVMDNINTMYGLIIFFAVLGVISLILLNITTALSENYSATNGNKMPLLINGIYIELHVFIIIVLANNLSEEIHNTIDVCYNMAAKCDSSLEIRKKNLFLTMAERSHIRNVQLNAAGFFVIDNSAFIFIITTIGTYTTAILQTKAV</sequence>
<gene>
    <name evidence="2" type="ORF">ABEB36_011155</name>
</gene>
<evidence type="ECO:0000256" key="1">
    <source>
        <dbReference type="SAM" id="Phobius"/>
    </source>
</evidence>
<keyword evidence="1" id="KW-0812">Transmembrane</keyword>
<evidence type="ECO:0000313" key="2">
    <source>
        <dbReference type="EMBL" id="KAL1493009.1"/>
    </source>
</evidence>
<keyword evidence="3" id="KW-1185">Reference proteome</keyword>
<evidence type="ECO:0008006" key="4">
    <source>
        <dbReference type="Google" id="ProtNLM"/>
    </source>
</evidence>
<feature type="transmembrane region" description="Helical" evidence="1">
    <location>
        <begin position="154"/>
        <end position="172"/>
    </location>
</feature>
<feature type="transmembrane region" description="Helical" evidence="1">
    <location>
        <begin position="31"/>
        <end position="48"/>
    </location>
</feature>
<organism evidence="2 3">
    <name type="scientific">Hypothenemus hampei</name>
    <name type="common">Coffee berry borer</name>
    <dbReference type="NCBI Taxonomy" id="57062"/>
    <lineage>
        <taxon>Eukaryota</taxon>
        <taxon>Metazoa</taxon>
        <taxon>Ecdysozoa</taxon>
        <taxon>Arthropoda</taxon>
        <taxon>Hexapoda</taxon>
        <taxon>Insecta</taxon>
        <taxon>Pterygota</taxon>
        <taxon>Neoptera</taxon>
        <taxon>Endopterygota</taxon>
        <taxon>Coleoptera</taxon>
        <taxon>Polyphaga</taxon>
        <taxon>Cucujiformia</taxon>
        <taxon>Curculionidae</taxon>
        <taxon>Scolytinae</taxon>
        <taxon>Hypothenemus</taxon>
    </lineage>
</organism>
<reference evidence="2 3" key="1">
    <citation type="submission" date="2024-05" db="EMBL/GenBank/DDBJ databases">
        <title>Genetic variation in Jamaican populations of the coffee berry borer (Hypothenemus hampei).</title>
        <authorList>
            <person name="Errbii M."/>
            <person name="Myrie A."/>
        </authorList>
    </citation>
    <scope>NUCLEOTIDE SEQUENCE [LARGE SCALE GENOMIC DNA]</scope>
    <source>
        <strain evidence="2">JA-Hopewell-2020-01-JO</strain>
        <tissue evidence="2">Whole body</tissue>
    </source>
</reference>
<dbReference type="AlphaFoldDB" id="A0ABD1EH72"/>
<feature type="transmembrane region" description="Helical" evidence="1">
    <location>
        <begin position="250"/>
        <end position="268"/>
    </location>
</feature>
<feature type="transmembrane region" description="Helical" evidence="1">
    <location>
        <begin position="212"/>
        <end position="230"/>
    </location>
</feature>
<keyword evidence="1" id="KW-0472">Membrane</keyword>
<accession>A0ABD1EH72</accession>
<feature type="transmembrane region" description="Helical" evidence="1">
    <location>
        <begin position="123"/>
        <end position="142"/>
    </location>
</feature>
<proteinExistence type="predicted"/>
<dbReference type="Proteomes" id="UP001566132">
    <property type="component" value="Unassembled WGS sequence"/>
</dbReference>
<feature type="transmembrane region" description="Helical" evidence="1">
    <location>
        <begin position="68"/>
        <end position="88"/>
    </location>
</feature>
<name>A0ABD1EH72_HYPHA</name>